<feature type="repeat" description="ARM" evidence="5">
    <location>
        <begin position="165"/>
        <end position="191"/>
    </location>
</feature>
<dbReference type="InterPro" id="IPR000357">
    <property type="entry name" value="HEAT"/>
</dbReference>
<organism evidence="6">
    <name type="scientific">Menopon gallinae</name>
    <name type="common">poultry shaft louse</name>
    <dbReference type="NCBI Taxonomy" id="328185"/>
    <lineage>
        <taxon>Eukaryota</taxon>
        <taxon>Metazoa</taxon>
        <taxon>Ecdysozoa</taxon>
        <taxon>Arthropoda</taxon>
        <taxon>Hexapoda</taxon>
        <taxon>Insecta</taxon>
        <taxon>Pterygota</taxon>
        <taxon>Neoptera</taxon>
        <taxon>Paraneoptera</taxon>
        <taxon>Psocodea</taxon>
        <taxon>Troctomorpha</taxon>
        <taxon>Phthiraptera</taxon>
        <taxon>Amblycera</taxon>
        <taxon>Menoponidae</taxon>
        <taxon>Menopon</taxon>
    </lineage>
</organism>
<dbReference type="InterPro" id="IPR038904">
    <property type="entry name" value="BRAT1"/>
</dbReference>
<keyword evidence="2" id="KW-0963">Cytoplasm</keyword>
<comment type="subcellular location">
    <subcellularLocation>
        <location evidence="1">Cytoplasm</location>
    </subcellularLocation>
</comment>
<protein>
    <recommendedName>
        <fullName evidence="7">BRCA1-associated ATM activator 1</fullName>
    </recommendedName>
</protein>
<evidence type="ECO:0000256" key="2">
    <source>
        <dbReference type="ARBA" id="ARBA00022490"/>
    </source>
</evidence>
<keyword evidence="3" id="KW-0677">Repeat</keyword>
<dbReference type="SUPFAM" id="SSF48371">
    <property type="entry name" value="ARM repeat"/>
    <property type="match status" value="2"/>
</dbReference>
<comment type="caution">
    <text evidence="6">The sequence shown here is derived from an EMBL/GenBank/DDBJ whole genome shotgun (WGS) entry which is preliminary data.</text>
</comment>
<dbReference type="GO" id="GO:0008283">
    <property type="term" value="P:cell population proliferation"/>
    <property type="evidence" value="ECO:0007669"/>
    <property type="project" value="InterPro"/>
</dbReference>
<evidence type="ECO:0000256" key="1">
    <source>
        <dbReference type="ARBA" id="ARBA00004496"/>
    </source>
</evidence>
<name>A0AAW2IBX9_9NEOP</name>
<dbReference type="PANTHER" id="PTHR21331">
    <property type="entry name" value="BRCA1-ASSOCIATED ATM ACTIVATOR 1"/>
    <property type="match status" value="1"/>
</dbReference>
<comment type="similarity">
    <text evidence="4">Belongs to the BRAT1 family.</text>
</comment>
<dbReference type="GO" id="GO:0005737">
    <property type="term" value="C:cytoplasm"/>
    <property type="evidence" value="ECO:0007669"/>
    <property type="project" value="UniProtKB-SubCell"/>
</dbReference>
<dbReference type="GO" id="GO:0005634">
    <property type="term" value="C:nucleus"/>
    <property type="evidence" value="ECO:0007669"/>
    <property type="project" value="TreeGrafter"/>
</dbReference>
<dbReference type="PANTHER" id="PTHR21331:SF2">
    <property type="entry name" value="BRCA1-ASSOCIATED ATM ACTIVATOR 1"/>
    <property type="match status" value="1"/>
</dbReference>
<dbReference type="InterPro" id="IPR016024">
    <property type="entry name" value="ARM-type_fold"/>
</dbReference>
<reference evidence="6" key="1">
    <citation type="journal article" date="2024" name="Gigascience">
        <title>Chromosome-level genome of the poultry shaft louse Menopon gallinae provides insight into the host-switching and adaptive evolution of parasitic lice.</title>
        <authorList>
            <person name="Xu Y."/>
            <person name="Ma L."/>
            <person name="Liu S."/>
            <person name="Liang Y."/>
            <person name="Liu Q."/>
            <person name="He Z."/>
            <person name="Tian L."/>
            <person name="Duan Y."/>
            <person name="Cai W."/>
            <person name="Li H."/>
            <person name="Song F."/>
        </authorList>
    </citation>
    <scope>NUCLEOTIDE SEQUENCE</scope>
    <source>
        <strain evidence="6">Cailab_2023a</strain>
    </source>
</reference>
<evidence type="ECO:0000256" key="3">
    <source>
        <dbReference type="ARBA" id="ARBA00022737"/>
    </source>
</evidence>
<dbReference type="EMBL" id="JARGDH010000001">
    <property type="protein sequence ID" value="KAL0279262.1"/>
    <property type="molecule type" value="Genomic_DNA"/>
</dbReference>
<dbReference type="GO" id="GO:0006974">
    <property type="term" value="P:DNA damage response"/>
    <property type="evidence" value="ECO:0007669"/>
    <property type="project" value="InterPro"/>
</dbReference>
<evidence type="ECO:0000256" key="4">
    <source>
        <dbReference type="ARBA" id="ARBA00061308"/>
    </source>
</evidence>
<dbReference type="InterPro" id="IPR000225">
    <property type="entry name" value="Armadillo"/>
</dbReference>
<proteinExistence type="inferred from homology"/>
<dbReference type="Gene3D" id="1.25.10.10">
    <property type="entry name" value="Leucine-rich Repeat Variant"/>
    <property type="match status" value="1"/>
</dbReference>
<dbReference type="PROSITE" id="PS50176">
    <property type="entry name" value="ARM_REPEAT"/>
    <property type="match status" value="1"/>
</dbReference>
<dbReference type="Pfam" id="PF02985">
    <property type="entry name" value="HEAT"/>
    <property type="match status" value="1"/>
</dbReference>
<evidence type="ECO:0000256" key="5">
    <source>
        <dbReference type="PROSITE-ProRule" id="PRU00259"/>
    </source>
</evidence>
<evidence type="ECO:0008006" key="7">
    <source>
        <dbReference type="Google" id="ProtNLM"/>
    </source>
</evidence>
<dbReference type="AlphaFoldDB" id="A0AAW2IBX9"/>
<sequence>MESLNFSSDLGGKLIVILQRLADSSLKVTDDVLLEKLLSAVRNEFSKSTKINNLDELINWFKSTLEVWADNPPPVNVLAFVIQLLGIFSGNEEIFKHMYSSLPYTPVYHIKDHINKNMNLKLAYIHLLSNTVDHKSGCQWIVYTKLWREVVDLLLSKSGLFIEREAISTLVKLLKNTDWEIDLLKEVLGAILEPLQIYRNEYQMGSGGENNPQLWKNKLEHISVSVLHAYSVIVETWVTSDIEKPNTAILKSEENELFWRSLVETSDSESLLEKVSIALTLHTLCTNYDLTNLAKAKEIPGRIFEIFKVLVKRKKISTVIKLAKYCQIFWNKVSSNNISETGDLESHFIIIQINPAFILLKKPKHEDAVFETFVSKICDLANENTIRLCYLIRDVVKYGEDEDVADYAFMGISSVSKNMETLNLNRAVLIFQSLAYILKMFTPGCCSFDEPITEEEMIKEQMLCRTREGLLSSILCALCTLIEKFKINWTEALESLCLLKLSSMLLSNPNLSPRLGVQTLSLIKLAISNFMAPNLVLLINDVKGTSFDYLLKNLYNKLHDQNWEVRDSCVEVIGIIAELSDSKYPAFQKMLLEGKYCELILSMSEGDAESYVRSSALRALSEMIRIESIRNQCLNNVDLISKISNIIRNESEGIVRREAALLAKELYESQSYRSNSLTSLYHTMGYAAVNDLHWEVKVNALFFWEKVIQKQFTDQGMIDGFFPSITFSKDNKKIVSLTADEIKLRLRKVLAELSNIGCLYVLITTLKDDYDFKVVQKSAQILTDLIEILKRYDLLEKQSVAPPSDKCSVKRKTSHEGSPEKKIVHTFPVGGIEEDEITKSNRIIQDIVNEFDVSLLENVYNPNRTINPSEIDNFSLKEIKPELFLNEIQNININSFLNAKRKWLLSREDDLNELLSDMLTLSVECETNILDCY</sequence>
<dbReference type="InterPro" id="IPR011989">
    <property type="entry name" value="ARM-like"/>
</dbReference>
<accession>A0AAW2IBX9</accession>
<evidence type="ECO:0000313" key="6">
    <source>
        <dbReference type="EMBL" id="KAL0279262.1"/>
    </source>
</evidence>
<gene>
    <name evidence="6" type="ORF">PYX00_000864</name>
</gene>